<evidence type="ECO:0000313" key="3">
    <source>
        <dbReference type="Proteomes" id="UP000184278"/>
    </source>
</evidence>
<sequence>MLFLYGLSDKTKVIAHTYNAEYCMNCLHTSKHQVKKKSLYFTLFFLPVIPLHTKYYVTCPCCNYQRGIKRSEVKNITRESV</sequence>
<dbReference type="STRING" id="1121131.SAMN02745229_03009"/>
<keyword evidence="3" id="KW-1185">Reference proteome</keyword>
<evidence type="ECO:0000259" key="1">
    <source>
        <dbReference type="Pfam" id="PF17032"/>
    </source>
</evidence>
<dbReference type="EMBL" id="FQXK01000028">
    <property type="protein sequence ID" value="SHI38980.1"/>
    <property type="molecule type" value="Genomic_DNA"/>
</dbReference>
<accession>A0A1M6AR56</accession>
<name>A0A1M6AR56_BUTFI</name>
<reference evidence="3" key="1">
    <citation type="submission" date="2016-11" db="EMBL/GenBank/DDBJ databases">
        <authorList>
            <person name="Varghese N."/>
            <person name="Submissions S."/>
        </authorList>
    </citation>
    <scope>NUCLEOTIDE SEQUENCE [LARGE SCALE GENOMIC DNA]</scope>
    <source>
        <strain evidence="3">DSM 3071</strain>
    </source>
</reference>
<dbReference type="Pfam" id="PF17032">
    <property type="entry name" value="Zn_ribbon_15"/>
    <property type="match status" value="1"/>
</dbReference>
<dbReference type="AlphaFoldDB" id="A0A1M6AR56"/>
<dbReference type="OrthoDB" id="166721at2"/>
<dbReference type="Proteomes" id="UP000184278">
    <property type="component" value="Unassembled WGS sequence"/>
</dbReference>
<dbReference type="PANTHER" id="PTHR28139">
    <property type="entry name" value="UPF0768 PROTEIN YBL029C-A"/>
    <property type="match status" value="1"/>
</dbReference>
<proteinExistence type="predicted"/>
<dbReference type="PANTHER" id="PTHR28139:SF1">
    <property type="entry name" value="UPF0768 PROTEIN YBL029C-A"/>
    <property type="match status" value="1"/>
</dbReference>
<protein>
    <submittedName>
        <fullName evidence="2">Zinc-ribbon family protein</fullName>
    </submittedName>
</protein>
<dbReference type="InterPro" id="IPR031493">
    <property type="entry name" value="Zinc_ribbon_15"/>
</dbReference>
<gene>
    <name evidence="2" type="ORF">SAMN02745229_03009</name>
</gene>
<feature type="domain" description="Zinc-ribbon 15" evidence="1">
    <location>
        <begin position="22"/>
        <end position="68"/>
    </location>
</feature>
<evidence type="ECO:0000313" key="2">
    <source>
        <dbReference type="EMBL" id="SHI38980.1"/>
    </source>
</evidence>
<organism evidence="2 3">
    <name type="scientific">Butyrivibrio fibrisolvens DSM 3071</name>
    <dbReference type="NCBI Taxonomy" id="1121131"/>
    <lineage>
        <taxon>Bacteria</taxon>
        <taxon>Bacillati</taxon>
        <taxon>Bacillota</taxon>
        <taxon>Clostridia</taxon>
        <taxon>Lachnospirales</taxon>
        <taxon>Lachnospiraceae</taxon>
        <taxon>Butyrivibrio</taxon>
    </lineage>
</organism>